<feature type="compositionally biased region" description="Basic and acidic residues" evidence="1">
    <location>
        <begin position="237"/>
        <end position="246"/>
    </location>
</feature>
<gene>
    <name evidence="2" type="ORF">DBRI1063_LOCUS25083</name>
</gene>
<evidence type="ECO:0000313" key="2">
    <source>
        <dbReference type="EMBL" id="CAD9357597.1"/>
    </source>
</evidence>
<sequence>MAMRPTAAHREGGKFGNMASSRGGKFANMMASQQAKTAAETAGSGSESSALKKKTRPSRVERQKQIFADLDEAEKLVLGMMQIASSTASALSDLTEVGGGGNEGAAAEEMLAKLAKSNGEEYLAKVKRIHSLLSPHAKLVVAYRNHQVDIADDGGGSSGGGSISSGGAAGATAIATNKVDDGKTAKSHNMYASRVEMRLAMERRDVLREFLRLEKKEINEGGAKNESISADDSVDTSAKRKREDEC</sequence>
<evidence type="ECO:0000256" key="1">
    <source>
        <dbReference type="SAM" id="MobiDB-lite"/>
    </source>
</evidence>
<name>A0A7S2A4A7_9STRA</name>
<accession>A0A7S2A4A7</accession>
<feature type="compositionally biased region" description="Low complexity" evidence="1">
    <location>
        <begin position="37"/>
        <end position="49"/>
    </location>
</feature>
<organism evidence="2">
    <name type="scientific">Ditylum brightwellii</name>
    <dbReference type="NCBI Taxonomy" id="49249"/>
    <lineage>
        <taxon>Eukaryota</taxon>
        <taxon>Sar</taxon>
        <taxon>Stramenopiles</taxon>
        <taxon>Ochrophyta</taxon>
        <taxon>Bacillariophyta</taxon>
        <taxon>Mediophyceae</taxon>
        <taxon>Lithodesmiophycidae</taxon>
        <taxon>Lithodesmiales</taxon>
        <taxon>Lithodesmiaceae</taxon>
        <taxon>Ditylum</taxon>
    </lineage>
</organism>
<feature type="region of interest" description="Disordered" evidence="1">
    <location>
        <begin position="221"/>
        <end position="246"/>
    </location>
</feature>
<proteinExistence type="predicted"/>
<protein>
    <submittedName>
        <fullName evidence="2">Uncharacterized protein</fullName>
    </submittedName>
</protein>
<dbReference type="AlphaFoldDB" id="A0A7S2A4A7"/>
<dbReference type="EMBL" id="HBGN01039198">
    <property type="protein sequence ID" value="CAD9357597.1"/>
    <property type="molecule type" value="Transcribed_RNA"/>
</dbReference>
<reference evidence="2" key="1">
    <citation type="submission" date="2021-01" db="EMBL/GenBank/DDBJ databases">
        <authorList>
            <person name="Corre E."/>
            <person name="Pelletier E."/>
            <person name="Niang G."/>
            <person name="Scheremetjew M."/>
            <person name="Finn R."/>
            <person name="Kale V."/>
            <person name="Holt S."/>
            <person name="Cochrane G."/>
            <person name="Meng A."/>
            <person name="Brown T."/>
            <person name="Cohen L."/>
        </authorList>
    </citation>
    <scope>NUCLEOTIDE SEQUENCE</scope>
    <source>
        <strain evidence="2">Pop2</strain>
    </source>
</reference>
<feature type="region of interest" description="Disordered" evidence="1">
    <location>
        <begin position="1"/>
        <end position="63"/>
    </location>
</feature>